<feature type="non-terminal residue" evidence="1">
    <location>
        <position position="1"/>
    </location>
</feature>
<protein>
    <submittedName>
        <fullName evidence="1">Uncharacterized protein</fullName>
    </submittedName>
</protein>
<proteinExistence type="predicted"/>
<accession>X0TRU5</accession>
<organism evidence="1">
    <name type="scientific">marine sediment metagenome</name>
    <dbReference type="NCBI Taxonomy" id="412755"/>
    <lineage>
        <taxon>unclassified sequences</taxon>
        <taxon>metagenomes</taxon>
        <taxon>ecological metagenomes</taxon>
    </lineage>
</organism>
<name>X0TRU5_9ZZZZ</name>
<gene>
    <name evidence="1" type="ORF">S01H1_19667</name>
</gene>
<comment type="caution">
    <text evidence="1">The sequence shown here is derived from an EMBL/GenBank/DDBJ whole genome shotgun (WGS) entry which is preliminary data.</text>
</comment>
<evidence type="ECO:0000313" key="1">
    <source>
        <dbReference type="EMBL" id="GAF95934.1"/>
    </source>
</evidence>
<reference evidence="1" key="1">
    <citation type="journal article" date="2014" name="Front. Microbiol.">
        <title>High frequency of phylogenetically diverse reductive dehalogenase-homologous genes in deep subseafloor sedimentary metagenomes.</title>
        <authorList>
            <person name="Kawai M."/>
            <person name="Futagami T."/>
            <person name="Toyoda A."/>
            <person name="Takaki Y."/>
            <person name="Nishi S."/>
            <person name="Hori S."/>
            <person name="Arai W."/>
            <person name="Tsubouchi T."/>
            <person name="Morono Y."/>
            <person name="Uchiyama I."/>
            <person name="Ito T."/>
            <person name="Fujiyama A."/>
            <person name="Inagaki F."/>
            <person name="Takami H."/>
        </authorList>
    </citation>
    <scope>NUCLEOTIDE SEQUENCE</scope>
    <source>
        <strain evidence="1">Expedition CK06-06</strain>
    </source>
</reference>
<dbReference type="EMBL" id="BARS01010652">
    <property type="protein sequence ID" value="GAF95934.1"/>
    <property type="molecule type" value="Genomic_DNA"/>
</dbReference>
<sequence length="162" mass="19479">DNGILTRARVAHDVGASYKRLFDLYLEAEKTEKYGYVMQEKGIKRRHDLIRQARKWYYRMFDLSHELEGRFTLKDIFPTEYEFKRYLRDIEELEVGCVFQRYVTEESTEKDPETGREIPIEYFDCFKTGEDCNHKDGRCRYLEGKKEHGNALARVQVIRNLF</sequence>
<dbReference type="AlphaFoldDB" id="X0TRU5"/>